<dbReference type="Proteomes" id="UP001575622">
    <property type="component" value="Unassembled WGS sequence"/>
</dbReference>
<evidence type="ECO:0000256" key="1">
    <source>
        <dbReference type="SAM" id="Phobius"/>
    </source>
</evidence>
<evidence type="ECO:0000313" key="2">
    <source>
        <dbReference type="EMBL" id="MFB0843016.1"/>
    </source>
</evidence>
<sequence length="152" mass="17446">MGKEKRKDYFFMALTLIGILLVLAVFFVLLFYVVKTIHFIDIKIYSFLSASGFIAGLMVGTTFLGIAGTLFNTFWKYVFKEHFTLVAVLCRNAIQISILGLIVHLLDQIIDGVEIRNFYSELFVTIVMYVAVHLLARFGAYLKEQESRQKEK</sequence>
<gene>
    <name evidence="2" type="ORF">ACEU3E_12610</name>
</gene>
<feature type="transmembrane region" description="Helical" evidence="1">
    <location>
        <begin position="9"/>
        <end position="32"/>
    </location>
</feature>
<reference evidence="2 3" key="1">
    <citation type="submission" date="2024-09" db="EMBL/GenBank/DDBJ databases">
        <authorList>
            <person name="Makale K.P.P."/>
            <person name="Makhzoum A."/>
            <person name="Rantong G."/>
            <person name="Rahube T.O."/>
        </authorList>
    </citation>
    <scope>NUCLEOTIDE SEQUENCE [LARGE SCALE GENOMIC DNA]</scope>
    <source>
        <strain evidence="2 3">KM_D13</strain>
    </source>
</reference>
<keyword evidence="1" id="KW-0472">Membrane</keyword>
<evidence type="ECO:0000313" key="3">
    <source>
        <dbReference type="Proteomes" id="UP001575622"/>
    </source>
</evidence>
<accession>A0ABV4V0V4</accession>
<dbReference type="EMBL" id="JBHDLN010000005">
    <property type="protein sequence ID" value="MFB0843016.1"/>
    <property type="molecule type" value="Genomic_DNA"/>
</dbReference>
<protein>
    <submittedName>
        <fullName evidence="2">Uncharacterized protein</fullName>
    </submittedName>
</protein>
<feature type="transmembrane region" description="Helical" evidence="1">
    <location>
        <begin position="118"/>
        <end position="142"/>
    </location>
</feature>
<proteinExistence type="predicted"/>
<keyword evidence="1" id="KW-1133">Transmembrane helix</keyword>
<organism evidence="2 3">
    <name type="scientific">Paenibacillus oleatilyticus</name>
    <dbReference type="NCBI Taxonomy" id="2594886"/>
    <lineage>
        <taxon>Bacteria</taxon>
        <taxon>Bacillati</taxon>
        <taxon>Bacillota</taxon>
        <taxon>Bacilli</taxon>
        <taxon>Bacillales</taxon>
        <taxon>Paenibacillaceae</taxon>
        <taxon>Paenibacillus</taxon>
    </lineage>
</organism>
<feature type="transmembrane region" description="Helical" evidence="1">
    <location>
        <begin position="83"/>
        <end position="106"/>
    </location>
</feature>
<keyword evidence="3" id="KW-1185">Reference proteome</keyword>
<keyword evidence="1" id="KW-0812">Transmembrane</keyword>
<comment type="caution">
    <text evidence="2">The sequence shown here is derived from an EMBL/GenBank/DDBJ whole genome shotgun (WGS) entry which is preliminary data.</text>
</comment>
<dbReference type="RefSeq" id="WP_373951360.1">
    <property type="nucleotide sequence ID" value="NZ_JBHDLN010000005.1"/>
</dbReference>
<name>A0ABV4V0V4_9BACL</name>
<feature type="transmembrane region" description="Helical" evidence="1">
    <location>
        <begin position="44"/>
        <end position="71"/>
    </location>
</feature>